<reference evidence="2" key="1">
    <citation type="journal article" date="2019" name="Int. J. Syst. Evol. Microbiol.">
        <title>The Global Catalogue of Microorganisms (GCM) 10K type strain sequencing project: providing services to taxonomists for standard genome sequencing and annotation.</title>
        <authorList>
            <consortium name="The Broad Institute Genomics Platform"/>
            <consortium name="The Broad Institute Genome Sequencing Center for Infectious Disease"/>
            <person name="Wu L."/>
            <person name="Ma J."/>
        </authorList>
    </citation>
    <scope>NUCLEOTIDE SEQUENCE [LARGE SCALE GENOMIC DNA]</scope>
    <source>
        <strain evidence="2">WYCCWR 12678</strain>
    </source>
</reference>
<evidence type="ECO:0000313" key="2">
    <source>
        <dbReference type="Proteomes" id="UP001596002"/>
    </source>
</evidence>
<evidence type="ECO:0000313" key="1">
    <source>
        <dbReference type="EMBL" id="MFC4770190.1"/>
    </source>
</evidence>
<organism evidence="1 2">
    <name type="scientific">Effusibacillus consociatus</name>
    <dbReference type="NCBI Taxonomy" id="1117041"/>
    <lineage>
        <taxon>Bacteria</taxon>
        <taxon>Bacillati</taxon>
        <taxon>Bacillota</taxon>
        <taxon>Bacilli</taxon>
        <taxon>Bacillales</taxon>
        <taxon>Alicyclobacillaceae</taxon>
        <taxon>Effusibacillus</taxon>
    </lineage>
</organism>
<dbReference type="RefSeq" id="WP_380029561.1">
    <property type="nucleotide sequence ID" value="NZ_JBHSHC010000157.1"/>
</dbReference>
<accession>A0ABV9Q808</accession>
<gene>
    <name evidence="1" type="ORF">ACFO8Q_23215</name>
</gene>
<proteinExistence type="predicted"/>
<dbReference type="InterPro" id="IPR029032">
    <property type="entry name" value="AhpD-like"/>
</dbReference>
<keyword evidence="2" id="KW-1185">Reference proteome</keyword>
<dbReference type="Proteomes" id="UP001596002">
    <property type="component" value="Unassembled WGS sequence"/>
</dbReference>
<evidence type="ECO:0008006" key="3">
    <source>
        <dbReference type="Google" id="ProtNLM"/>
    </source>
</evidence>
<name>A0ABV9Q808_9BACL</name>
<dbReference type="EMBL" id="JBHSHC010000157">
    <property type="protein sequence ID" value="MFC4770190.1"/>
    <property type="molecule type" value="Genomic_DNA"/>
</dbReference>
<dbReference type="Gene3D" id="1.20.1290.10">
    <property type="entry name" value="AhpD-like"/>
    <property type="match status" value="1"/>
</dbReference>
<dbReference type="SUPFAM" id="SSF69118">
    <property type="entry name" value="AhpD-like"/>
    <property type="match status" value="1"/>
</dbReference>
<sequence length="80" mass="9024">MTRISGVSPESAEGFIREVFDAQLERYGKVLENHKLYARRPSIFQAVRGMWTGLEESGLIPKQLVTLVNMRVANLNGCPF</sequence>
<protein>
    <recommendedName>
        <fullName evidence="3">Carboxymuconolactone decarboxylase-like domain-containing protein</fullName>
    </recommendedName>
</protein>
<comment type="caution">
    <text evidence="1">The sequence shown here is derived from an EMBL/GenBank/DDBJ whole genome shotgun (WGS) entry which is preliminary data.</text>
</comment>